<feature type="transmembrane region" description="Helical" evidence="1">
    <location>
        <begin position="326"/>
        <end position="341"/>
    </location>
</feature>
<dbReference type="EMBL" id="QTUA01000001">
    <property type="protein sequence ID" value="REF32129.1"/>
    <property type="molecule type" value="Genomic_DNA"/>
</dbReference>
<sequence length="759" mass="80860">MATLPHPVPLPESSTVTVQTHAPSRVSSRVPSLVTYAALVVALLFWCTYALINQLPIGSLVKAGAAIAVLQVLPGALIWRTVRPRDGWLLEDLMMGFAMGFTVAVPAQTIAGLMHSRIPAIVVPLLVIAVFLGVPVLRRRVLEARWTPLSWWMGPLIALLSLVAYPQTRDYFNQNLLWSDQAWRPHVDAYLHQALASEILTRGPVGWPTVDGEDLGYQWFAHAWIAHVTATSGVGLDHVLTRVLPAIMPLLAVGCFVVLGLRLGGPKVAAITAVLSMAGGQGQPWGLVGGALPITPLSPTLGLGIPTLVALVLVLATRWRGTAQRGAFWLIPVLTIIATGTKGSTSPIVIAGLGLAVLAMLLWNRKMVLPIVIDAAVMGVALVATMAIVFHGSVAGLKLDIHASADQTGLAALLGGLTSDTMVYSVSAAVILAALTRGALAFALPFSRATRVDPVSWLLIGATIAGAFAVGIFAHPGKSQGYFTATAIPLAAVGSALGAQQLWRAFGARRSLLVAAVGAVAGLVFVKGVLVFTGRLSSRDYDHFWKLAVIAAVVLVVAGVVGAFVGGHKWAQTALTAVALTGLLAGVFNVADALRKTIEHPTEYALTNVRTLGAVTSAELRAARYIRDHSNVEDLVMTNRHCTAPREPRNGCDSRRWLVTAFTERQSLVEGWTATPKATEIAPNGRDSVFVNYWKPQILELNDNFIAAPTADAQKKLWDLGVRWVYVENTRPHAKDLAPYATLGLRTKDASAWKLNPPK</sequence>
<proteinExistence type="predicted"/>
<organism evidence="2 3">
    <name type="scientific">Calidifontibacter indicus</name>
    <dbReference type="NCBI Taxonomy" id="419650"/>
    <lineage>
        <taxon>Bacteria</taxon>
        <taxon>Bacillati</taxon>
        <taxon>Actinomycetota</taxon>
        <taxon>Actinomycetes</taxon>
        <taxon>Micrococcales</taxon>
        <taxon>Dermacoccaceae</taxon>
        <taxon>Calidifontibacter</taxon>
    </lineage>
</organism>
<feature type="transmembrane region" description="Helical" evidence="1">
    <location>
        <begin position="371"/>
        <end position="390"/>
    </location>
</feature>
<name>A0A3D9US12_9MICO</name>
<feature type="transmembrane region" description="Helical" evidence="1">
    <location>
        <begin position="300"/>
        <end position="319"/>
    </location>
</feature>
<feature type="transmembrane region" description="Helical" evidence="1">
    <location>
        <begin position="33"/>
        <end position="52"/>
    </location>
</feature>
<feature type="transmembrane region" description="Helical" evidence="1">
    <location>
        <begin position="573"/>
        <end position="591"/>
    </location>
</feature>
<dbReference type="Proteomes" id="UP000256253">
    <property type="component" value="Unassembled WGS sequence"/>
</dbReference>
<protein>
    <recommendedName>
        <fullName evidence="4">4-amino-4-deoxy-L-arabinose transferase-like glycosyltransferase</fullName>
    </recommendedName>
</protein>
<reference evidence="2 3" key="1">
    <citation type="submission" date="2018-08" db="EMBL/GenBank/DDBJ databases">
        <title>Sequencing the genomes of 1000 actinobacteria strains.</title>
        <authorList>
            <person name="Klenk H.-P."/>
        </authorList>
    </citation>
    <scope>NUCLEOTIDE SEQUENCE [LARGE SCALE GENOMIC DNA]</scope>
    <source>
        <strain evidence="2 3">DSM 22967</strain>
    </source>
</reference>
<feature type="transmembrane region" description="Helical" evidence="1">
    <location>
        <begin position="64"/>
        <end position="82"/>
    </location>
</feature>
<feature type="transmembrane region" description="Helical" evidence="1">
    <location>
        <begin position="120"/>
        <end position="137"/>
    </location>
</feature>
<keyword evidence="3" id="KW-1185">Reference proteome</keyword>
<feature type="transmembrane region" description="Helical" evidence="1">
    <location>
        <begin position="422"/>
        <end position="443"/>
    </location>
</feature>
<evidence type="ECO:0008006" key="4">
    <source>
        <dbReference type="Google" id="ProtNLM"/>
    </source>
</evidence>
<feature type="transmembrane region" description="Helical" evidence="1">
    <location>
        <begin position="347"/>
        <end position="364"/>
    </location>
</feature>
<accession>A0A3D9US12</accession>
<feature type="transmembrane region" description="Helical" evidence="1">
    <location>
        <begin position="455"/>
        <end position="475"/>
    </location>
</feature>
<feature type="transmembrane region" description="Helical" evidence="1">
    <location>
        <begin position="149"/>
        <end position="168"/>
    </location>
</feature>
<feature type="transmembrane region" description="Helical" evidence="1">
    <location>
        <begin position="544"/>
        <end position="566"/>
    </location>
</feature>
<feature type="transmembrane region" description="Helical" evidence="1">
    <location>
        <begin position="243"/>
        <end position="261"/>
    </location>
</feature>
<feature type="transmembrane region" description="Helical" evidence="1">
    <location>
        <begin position="481"/>
        <end position="499"/>
    </location>
</feature>
<evidence type="ECO:0000313" key="2">
    <source>
        <dbReference type="EMBL" id="REF32129.1"/>
    </source>
</evidence>
<keyword evidence="1" id="KW-1133">Transmembrane helix</keyword>
<feature type="transmembrane region" description="Helical" evidence="1">
    <location>
        <begin position="268"/>
        <end position="288"/>
    </location>
</feature>
<evidence type="ECO:0000313" key="3">
    <source>
        <dbReference type="Proteomes" id="UP000256253"/>
    </source>
</evidence>
<dbReference type="AlphaFoldDB" id="A0A3D9US12"/>
<feature type="transmembrane region" description="Helical" evidence="1">
    <location>
        <begin position="94"/>
        <end position="114"/>
    </location>
</feature>
<feature type="transmembrane region" description="Helical" evidence="1">
    <location>
        <begin position="511"/>
        <end position="532"/>
    </location>
</feature>
<keyword evidence="1" id="KW-0472">Membrane</keyword>
<gene>
    <name evidence="2" type="ORF">DFJ65_3225</name>
</gene>
<keyword evidence="1" id="KW-0812">Transmembrane</keyword>
<comment type="caution">
    <text evidence="2">The sequence shown here is derived from an EMBL/GenBank/DDBJ whole genome shotgun (WGS) entry which is preliminary data.</text>
</comment>
<evidence type="ECO:0000256" key="1">
    <source>
        <dbReference type="SAM" id="Phobius"/>
    </source>
</evidence>